<dbReference type="PhylomeDB" id="A0A0G4I3W0"/>
<reference evidence="1" key="1">
    <citation type="submission" date="2014-11" db="EMBL/GenBank/DDBJ databases">
        <authorList>
            <person name="Otto D Thomas"/>
            <person name="Naeem Raeece"/>
        </authorList>
    </citation>
    <scope>NUCLEOTIDE SEQUENCE</scope>
</reference>
<name>A0A0G4I3W0_9ALVE</name>
<sequence>MRVSVDAPEGAEVMVRKNFPHAHPGLAVPEQLAVTDLPKIDLEKVLGEVPKEWKGDYVQVLEEFNDLWSRERFDLGTLEVEGQPYYAMIPTEMSVPIRLS</sequence>
<dbReference type="VEuPathDB" id="CryptoDB:Cvel_35538"/>
<proteinExistence type="predicted"/>
<gene>
    <name evidence="1" type="ORF">Cvel_35538</name>
</gene>
<protein>
    <submittedName>
        <fullName evidence="1">Uncharacterized protein</fullName>
    </submittedName>
</protein>
<evidence type="ECO:0000313" key="1">
    <source>
        <dbReference type="EMBL" id="CEM51595.1"/>
    </source>
</evidence>
<dbReference type="AlphaFoldDB" id="A0A0G4I3W0"/>
<dbReference type="EMBL" id="CDMZ01004989">
    <property type="protein sequence ID" value="CEM51595.1"/>
    <property type="molecule type" value="Genomic_DNA"/>
</dbReference>
<organism evidence="1">
    <name type="scientific">Chromera velia CCMP2878</name>
    <dbReference type="NCBI Taxonomy" id="1169474"/>
    <lineage>
        <taxon>Eukaryota</taxon>
        <taxon>Sar</taxon>
        <taxon>Alveolata</taxon>
        <taxon>Colpodellida</taxon>
        <taxon>Chromeraceae</taxon>
        <taxon>Chromera</taxon>
    </lineage>
</organism>
<accession>A0A0G4I3W0</accession>